<feature type="compositionally biased region" description="Basic and acidic residues" evidence="1">
    <location>
        <begin position="95"/>
        <end position="105"/>
    </location>
</feature>
<feature type="region of interest" description="Disordered" evidence="1">
    <location>
        <begin position="519"/>
        <end position="591"/>
    </location>
</feature>
<feature type="compositionally biased region" description="Pro residues" evidence="1">
    <location>
        <begin position="435"/>
        <end position="450"/>
    </location>
</feature>
<feature type="region of interest" description="Disordered" evidence="1">
    <location>
        <begin position="892"/>
        <end position="1099"/>
    </location>
</feature>
<feature type="compositionally biased region" description="Basic and acidic residues" evidence="1">
    <location>
        <begin position="390"/>
        <end position="402"/>
    </location>
</feature>
<feature type="compositionally biased region" description="Basic and acidic residues" evidence="1">
    <location>
        <begin position="907"/>
        <end position="917"/>
    </location>
</feature>
<comment type="caution">
    <text evidence="2">The sequence shown here is derived from an EMBL/GenBank/DDBJ whole genome shotgun (WGS) entry which is preliminary data.</text>
</comment>
<feature type="region of interest" description="Disordered" evidence="1">
    <location>
        <begin position="700"/>
        <end position="729"/>
    </location>
</feature>
<evidence type="ECO:0000313" key="2">
    <source>
        <dbReference type="EMBL" id="KAF6208700.1"/>
    </source>
</evidence>
<protein>
    <recommendedName>
        <fullName evidence="4">Protein Shroom</fullName>
    </recommendedName>
</protein>
<feature type="compositionally biased region" description="Pro residues" evidence="1">
    <location>
        <begin position="1084"/>
        <end position="1093"/>
    </location>
</feature>
<feature type="compositionally biased region" description="Basic and acidic residues" evidence="1">
    <location>
        <begin position="945"/>
        <end position="984"/>
    </location>
</feature>
<feature type="compositionally biased region" description="Polar residues" evidence="1">
    <location>
        <begin position="219"/>
        <end position="228"/>
    </location>
</feature>
<dbReference type="Proteomes" id="UP000466442">
    <property type="component" value="Unassembled WGS sequence"/>
</dbReference>
<feature type="compositionally biased region" description="Polar residues" evidence="1">
    <location>
        <begin position="921"/>
        <end position="931"/>
    </location>
</feature>
<feature type="compositionally biased region" description="Low complexity" evidence="1">
    <location>
        <begin position="269"/>
        <end position="278"/>
    </location>
</feature>
<feature type="non-terminal residue" evidence="2">
    <location>
        <position position="1163"/>
    </location>
</feature>
<feature type="region of interest" description="Disordered" evidence="1">
    <location>
        <begin position="349"/>
        <end position="402"/>
    </location>
</feature>
<feature type="compositionally biased region" description="Basic and acidic residues" evidence="1">
    <location>
        <begin position="466"/>
        <end position="487"/>
    </location>
</feature>
<keyword evidence="3" id="KW-1185">Reference proteome</keyword>
<feature type="compositionally biased region" description="Basic and acidic residues" evidence="1">
    <location>
        <begin position="1065"/>
        <end position="1076"/>
    </location>
</feature>
<feature type="region of interest" description="Disordered" evidence="1">
    <location>
        <begin position="95"/>
        <end position="121"/>
    </location>
</feature>
<feature type="region of interest" description="Disordered" evidence="1">
    <location>
        <begin position="214"/>
        <end position="312"/>
    </location>
</feature>
<gene>
    <name evidence="2" type="ORF">GE061_017158</name>
</gene>
<feature type="compositionally biased region" description="Pro residues" evidence="1">
    <location>
        <begin position="541"/>
        <end position="559"/>
    </location>
</feature>
<organism evidence="2 3">
    <name type="scientific">Apolygus lucorum</name>
    <name type="common">Small green plant bug</name>
    <name type="synonym">Lygocoris lucorum</name>
    <dbReference type="NCBI Taxonomy" id="248454"/>
    <lineage>
        <taxon>Eukaryota</taxon>
        <taxon>Metazoa</taxon>
        <taxon>Ecdysozoa</taxon>
        <taxon>Arthropoda</taxon>
        <taxon>Hexapoda</taxon>
        <taxon>Insecta</taxon>
        <taxon>Pterygota</taxon>
        <taxon>Neoptera</taxon>
        <taxon>Paraneoptera</taxon>
        <taxon>Hemiptera</taxon>
        <taxon>Heteroptera</taxon>
        <taxon>Panheteroptera</taxon>
        <taxon>Cimicomorpha</taxon>
        <taxon>Miridae</taxon>
        <taxon>Mirini</taxon>
        <taxon>Apolygus</taxon>
    </lineage>
</organism>
<name>A0A8S9XI06_APOLU</name>
<proteinExistence type="predicted"/>
<accession>A0A8S9XI06</accession>
<dbReference type="EMBL" id="WIXP02000007">
    <property type="protein sequence ID" value="KAF6208700.1"/>
    <property type="molecule type" value="Genomic_DNA"/>
</dbReference>
<dbReference type="OrthoDB" id="10063560at2759"/>
<feature type="compositionally biased region" description="Low complexity" evidence="1">
    <location>
        <begin position="357"/>
        <end position="366"/>
    </location>
</feature>
<dbReference type="PANTHER" id="PTHR48125">
    <property type="entry name" value="LP07818P1"/>
    <property type="match status" value="1"/>
</dbReference>
<dbReference type="PANTHER" id="PTHR48125:SF12">
    <property type="entry name" value="AT HOOK TRANSCRIPTION FACTOR FAMILY-RELATED"/>
    <property type="match status" value="1"/>
</dbReference>
<feature type="region of interest" description="Disordered" evidence="1">
    <location>
        <begin position="425"/>
        <end position="498"/>
    </location>
</feature>
<feature type="compositionally biased region" description="Polar residues" evidence="1">
    <location>
        <begin position="235"/>
        <end position="246"/>
    </location>
</feature>
<sequence>MADLDGVIPYHYNKKPNFTLGSLSHLDRSTVFRLVCCSQTVKRKQVRSKRRRSFGKSGAKCCGEREDESGRKTELAAMTGGSLKSSQFIINPSDRVQRVKGHEKGASWGGEEPQSLRQQRANSFTQQLKTVMERCEKMSPGDKFLPNVDRDGKILGDSDYSIPSPPERDLSHLDHFSKYNETRLSQLSIDGGYDGSQTSLTRAELEQYTRAYEDVRPPSHSQQPSYAQSEGYHSYVSSADSTTTTPFLDRLRRDNIETSVVGGGGGGRESSASSGSSSETLKWHGSLSDVSTVGHTQHIAHSARVPMPQRHHSESVLYLDPCAANHQQSQNNINNQMRRLFPVTTYEPTSPRQLIESYSPSSSSRSQPKLSVAERVCEIERQSSQSRQMPTDHDKRASRMPDHATLKAMQKKALLSFYERHHSAWKSEPQLTTPSIPPQPPPRSQPPLPVPTSRRSSSASDYAGAVKREMPRSHLDLSKVESNGMRESKHHHSSSCGSLSTAALGPMILGPAISVDDWVPARPPKKPHLRGAAYQPGAGYQPPPRAPSPDLPPPSPPPLVEEEEAAYPDEPLPPPPPEEFLHPNHSSHQARQDKARFERAMNASMSLDNLTRSDSKPPLFIAKSTESSRLDGYYENGSELKRVNSHDHPVKNGFMEKFNERYVENRIEAMQSNYTDPLNDVWDKKPSYVDIRRYTSEKKLPLEPPLRHSLMSPPLPTKKRPHVPEQPRSLDSNLSIVESNNEVNKPGPQTPITKKYHAKESYKTANFVRSTSVPSELVKNSSERQSLRFTTSTQKLHVNGKIANAVQNGKISPTARKANLVRTPSDVTRRVSYSHGIHHAEPLGKPNVEAMKQHCTEILTKLSPEPKSPESPLSGSDFFFKAPPALPPHCPPTTLQLSQSKASYLSYRREPKEKEKGLPNFQGSYKRTMSPNGARITDNSGCLGDETKPSDAEIKKFSVDDETPKPDEKLSPSQERTDVDREVLSKTLPRNYSLSVAAAAASPTAPPPSAAAAKRASRTPRAQSDPTSSAKVEKKSVAVSASTQDNLDEEGQPEDAKVILVGRSQSDRTGEARKSDAASQTTPTPSPPPPVLPRRPLQEEIECDQLSRDLASQLSPSHKLHGILVPGPEVKRTTDYVSGLFRMDFTPRSRSSISTLPPSTTNG</sequence>
<feature type="region of interest" description="Disordered" evidence="1">
    <location>
        <begin position="139"/>
        <end position="171"/>
    </location>
</feature>
<reference evidence="2" key="1">
    <citation type="journal article" date="2021" name="Mol. Ecol. Resour.">
        <title>Apolygus lucorum genome provides insights into omnivorousness and mesophyll feeding.</title>
        <authorList>
            <person name="Liu Y."/>
            <person name="Liu H."/>
            <person name="Wang H."/>
            <person name="Huang T."/>
            <person name="Liu B."/>
            <person name="Yang B."/>
            <person name="Yin L."/>
            <person name="Li B."/>
            <person name="Zhang Y."/>
            <person name="Zhang S."/>
            <person name="Jiang F."/>
            <person name="Zhang X."/>
            <person name="Ren Y."/>
            <person name="Wang B."/>
            <person name="Wang S."/>
            <person name="Lu Y."/>
            <person name="Wu K."/>
            <person name="Fan W."/>
            <person name="Wang G."/>
        </authorList>
    </citation>
    <scope>NUCLEOTIDE SEQUENCE</scope>
    <source>
        <strain evidence="2">12Hb</strain>
    </source>
</reference>
<evidence type="ECO:0008006" key="4">
    <source>
        <dbReference type="Google" id="ProtNLM"/>
    </source>
</evidence>
<feature type="compositionally biased region" description="Low complexity" evidence="1">
    <location>
        <begin position="1010"/>
        <end position="1022"/>
    </location>
</feature>
<evidence type="ECO:0000256" key="1">
    <source>
        <dbReference type="SAM" id="MobiDB-lite"/>
    </source>
</evidence>
<dbReference type="AlphaFoldDB" id="A0A8S9XI06"/>
<evidence type="ECO:0000313" key="3">
    <source>
        <dbReference type="Proteomes" id="UP000466442"/>
    </source>
</evidence>